<name>A0A0H1QZE2_9EURY</name>
<evidence type="ECO:0000256" key="5">
    <source>
        <dbReference type="ARBA" id="ARBA00023136"/>
    </source>
</evidence>
<evidence type="ECO:0000259" key="7">
    <source>
        <dbReference type="Pfam" id="PF01478"/>
    </source>
</evidence>
<evidence type="ECO:0000313" key="10">
    <source>
        <dbReference type="Proteomes" id="UP000035301"/>
    </source>
</evidence>
<keyword evidence="5 6" id="KW-0472">Membrane</keyword>
<evidence type="ECO:0000256" key="2">
    <source>
        <dbReference type="ARBA" id="ARBA00022475"/>
    </source>
</evidence>
<dbReference type="PANTHER" id="PTHR36506:SF1">
    <property type="entry name" value="PREFLAGELLIN PEPTIDASE"/>
    <property type="match status" value="1"/>
</dbReference>
<dbReference type="EMBL" id="JXOJ01000002">
    <property type="protein sequence ID" value="KLK88285.1"/>
    <property type="molecule type" value="Genomic_DNA"/>
</dbReference>
<dbReference type="STRING" id="1550566.SZ63_04385"/>
<keyword evidence="3 6" id="KW-0812">Transmembrane</keyword>
<evidence type="ECO:0000256" key="6">
    <source>
        <dbReference type="SAM" id="Phobius"/>
    </source>
</evidence>
<protein>
    <submittedName>
        <fullName evidence="9">Peptidase A24</fullName>
    </submittedName>
</protein>
<dbReference type="PANTHER" id="PTHR36506">
    <property type="entry name" value="PREFLAGELLIN PEPTIDASE"/>
    <property type="match status" value="1"/>
</dbReference>
<dbReference type="Pfam" id="PF06847">
    <property type="entry name" value="Arc_PepC_II"/>
    <property type="match status" value="1"/>
</dbReference>
<dbReference type="InterPro" id="IPR000045">
    <property type="entry name" value="Prepilin_IV_endopep_pep"/>
</dbReference>
<keyword evidence="2" id="KW-1003">Cell membrane</keyword>
<feature type="domain" description="Prepilin type IV endopeptidase peptidase" evidence="7">
    <location>
        <begin position="18"/>
        <end position="128"/>
    </location>
</feature>
<evidence type="ECO:0000256" key="1">
    <source>
        <dbReference type="ARBA" id="ARBA00004651"/>
    </source>
</evidence>
<feature type="transmembrane region" description="Helical" evidence="6">
    <location>
        <begin position="6"/>
        <end position="28"/>
    </location>
</feature>
<proteinExistence type="predicted"/>
<comment type="subcellular location">
    <subcellularLocation>
        <location evidence="1">Cell membrane</location>
        <topology evidence="1">Multi-pass membrane protein</topology>
    </subcellularLocation>
</comment>
<keyword evidence="10" id="KW-1185">Reference proteome</keyword>
<comment type="caution">
    <text evidence="9">The sequence shown here is derived from an EMBL/GenBank/DDBJ whole genome shotgun (WGS) entry which is preliminary data.</text>
</comment>
<evidence type="ECO:0000259" key="8">
    <source>
        <dbReference type="Pfam" id="PF06847"/>
    </source>
</evidence>
<evidence type="ECO:0000256" key="3">
    <source>
        <dbReference type="ARBA" id="ARBA00022692"/>
    </source>
</evidence>
<dbReference type="InterPro" id="IPR009655">
    <property type="entry name" value="Preflagellin_peptidase_C"/>
</dbReference>
<dbReference type="Pfam" id="PF01478">
    <property type="entry name" value="Peptidase_A24"/>
    <property type="match status" value="1"/>
</dbReference>
<dbReference type="Proteomes" id="UP000035301">
    <property type="component" value="Unassembled WGS sequence"/>
</dbReference>
<keyword evidence="4 6" id="KW-1133">Transmembrane helix</keyword>
<dbReference type="GO" id="GO:0004190">
    <property type="term" value="F:aspartic-type endopeptidase activity"/>
    <property type="evidence" value="ECO:0007669"/>
    <property type="project" value="InterPro"/>
</dbReference>
<gene>
    <name evidence="9" type="ORF">SZ63_04385</name>
</gene>
<dbReference type="GO" id="GO:0005886">
    <property type="term" value="C:plasma membrane"/>
    <property type="evidence" value="ECO:0007669"/>
    <property type="project" value="UniProtKB-SubCell"/>
</dbReference>
<dbReference type="AlphaFoldDB" id="A0A0H1QZE2"/>
<dbReference type="InterPro" id="IPR052218">
    <property type="entry name" value="Preflagellin_Peptidase"/>
</dbReference>
<evidence type="ECO:0000313" key="9">
    <source>
        <dbReference type="EMBL" id="KLK88285.1"/>
    </source>
</evidence>
<reference evidence="9 10" key="1">
    <citation type="journal article" date="2015" name="Int. J. Syst. Evol. Microbiol.">
        <title>Methanoculleus sediminis sp. nov., a methanogen from sediments near a submarine mud volcano.</title>
        <authorList>
            <person name="Chen S.C."/>
            <person name="Chen M.F."/>
            <person name="Lai M.C."/>
            <person name="Weng C.Y."/>
            <person name="Wu S.Y."/>
            <person name="Lin S."/>
            <person name="Yang T.F."/>
            <person name="Chen P.C."/>
        </authorList>
    </citation>
    <scope>NUCLEOTIDE SEQUENCE [LARGE SCALE GENOMIC DNA]</scope>
    <source>
        <strain evidence="9 10">S3Fa</strain>
    </source>
</reference>
<feature type="transmembrane region" description="Helical" evidence="6">
    <location>
        <begin position="40"/>
        <end position="60"/>
    </location>
</feature>
<feature type="transmembrane region" description="Helical" evidence="6">
    <location>
        <begin position="88"/>
        <end position="108"/>
    </location>
</feature>
<sequence length="268" mass="29484">MILPPVVTVPLMIAAAAIGVTLIYASILDAKERRVPHKTWRPALAIAIPAAVWVYGLTILADWQAAAAYLILVAVFCGFFYLFQAVNLFGGADAYALIIITACIPFYPLEPFFGASPLGFFPFSVLTNAVLINIAAPVAILAKNVLEGNRAPLPCLLLGFPVDGRSIQNEFGFVMEDIEEGEDGRLVRRFVGFTESLGRIVRGERRLYTKDLRLHPKDYQRELALYRKAGRVWISYGIPFIIPITAGFLTALFMGDILFVIMKAIAGM</sequence>
<accession>A0A0H1QZE2</accession>
<feature type="transmembrane region" description="Helical" evidence="6">
    <location>
        <begin position="120"/>
        <end position="142"/>
    </location>
</feature>
<feature type="transmembrane region" description="Helical" evidence="6">
    <location>
        <begin position="66"/>
        <end position="83"/>
    </location>
</feature>
<dbReference type="Gene3D" id="1.20.120.1220">
    <property type="match status" value="1"/>
</dbReference>
<feature type="transmembrane region" description="Helical" evidence="6">
    <location>
        <begin position="236"/>
        <end position="262"/>
    </location>
</feature>
<dbReference type="OrthoDB" id="19094at2157"/>
<dbReference type="PATRIC" id="fig|1550566.3.peg.939"/>
<evidence type="ECO:0000256" key="4">
    <source>
        <dbReference type="ARBA" id="ARBA00022989"/>
    </source>
</evidence>
<feature type="domain" description="Preflagellin peptidase C-terminal" evidence="8">
    <location>
        <begin position="153"/>
        <end position="257"/>
    </location>
</feature>
<dbReference type="Gene3D" id="6.10.250.3240">
    <property type="match status" value="1"/>
</dbReference>
<organism evidence="9 10">
    <name type="scientific">Methanoculleus sediminis</name>
    <dbReference type="NCBI Taxonomy" id="1550566"/>
    <lineage>
        <taxon>Archaea</taxon>
        <taxon>Methanobacteriati</taxon>
        <taxon>Methanobacteriota</taxon>
        <taxon>Stenosarchaea group</taxon>
        <taxon>Methanomicrobia</taxon>
        <taxon>Methanomicrobiales</taxon>
        <taxon>Methanomicrobiaceae</taxon>
        <taxon>Methanoculleus</taxon>
    </lineage>
</organism>